<sequence>MKIWKKIEECLCHVTIGSTKRDSVSNIIKKTIVR</sequence>
<proteinExistence type="predicted"/>
<organism evidence="1 2">
    <name type="scientific">Callosobruchus maculatus</name>
    <name type="common">Southern cowpea weevil</name>
    <name type="synonym">Pulse bruchid</name>
    <dbReference type="NCBI Taxonomy" id="64391"/>
    <lineage>
        <taxon>Eukaryota</taxon>
        <taxon>Metazoa</taxon>
        <taxon>Ecdysozoa</taxon>
        <taxon>Arthropoda</taxon>
        <taxon>Hexapoda</taxon>
        <taxon>Insecta</taxon>
        <taxon>Pterygota</taxon>
        <taxon>Neoptera</taxon>
        <taxon>Endopterygota</taxon>
        <taxon>Coleoptera</taxon>
        <taxon>Polyphaga</taxon>
        <taxon>Cucujiformia</taxon>
        <taxon>Chrysomeloidea</taxon>
        <taxon>Chrysomelidae</taxon>
        <taxon>Bruchinae</taxon>
        <taxon>Bruchini</taxon>
        <taxon>Callosobruchus</taxon>
    </lineage>
</organism>
<keyword evidence="2" id="KW-1185">Reference proteome</keyword>
<accession>A0A653CHX9</accession>
<dbReference type="AlphaFoldDB" id="A0A653CHX9"/>
<protein>
    <submittedName>
        <fullName evidence="1">Uncharacterized protein</fullName>
    </submittedName>
</protein>
<gene>
    <name evidence="1" type="ORF">CALMAC_LOCUS8683</name>
</gene>
<dbReference type="EMBL" id="CAACVG010007700">
    <property type="protein sequence ID" value="VEN46660.1"/>
    <property type="molecule type" value="Genomic_DNA"/>
</dbReference>
<name>A0A653CHX9_CALMS</name>
<evidence type="ECO:0000313" key="2">
    <source>
        <dbReference type="Proteomes" id="UP000410492"/>
    </source>
</evidence>
<reference evidence="1 2" key="1">
    <citation type="submission" date="2019-01" db="EMBL/GenBank/DDBJ databases">
        <authorList>
            <person name="Sayadi A."/>
        </authorList>
    </citation>
    <scope>NUCLEOTIDE SEQUENCE [LARGE SCALE GENOMIC DNA]</scope>
</reference>
<dbReference type="Proteomes" id="UP000410492">
    <property type="component" value="Unassembled WGS sequence"/>
</dbReference>
<evidence type="ECO:0000313" key="1">
    <source>
        <dbReference type="EMBL" id="VEN46660.1"/>
    </source>
</evidence>